<dbReference type="AlphaFoldDB" id="A0A915K3C0"/>
<accession>A0A915K3C0</accession>
<keyword evidence="1" id="KW-1185">Reference proteome</keyword>
<proteinExistence type="predicted"/>
<dbReference type="Proteomes" id="UP000887565">
    <property type="component" value="Unplaced"/>
</dbReference>
<reference evidence="2" key="1">
    <citation type="submission" date="2022-11" db="UniProtKB">
        <authorList>
            <consortium name="WormBaseParasite"/>
        </authorList>
    </citation>
    <scope>IDENTIFICATION</scope>
</reference>
<sequence length="80" mass="9232">MDKDKNQIAPSRCKSKIIASSKLQLQFRYEQLKFVCIWFSIRVAVVGSPRAQILGGFTFYEVNKVNSAEFFRLQLSLNVE</sequence>
<evidence type="ECO:0000313" key="2">
    <source>
        <dbReference type="WBParaSite" id="nRc.2.0.1.t33285-RA"/>
    </source>
</evidence>
<evidence type="ECO:0000313" key="1">
    <source>
        <dbReference type="Proteomes" id="UP000887565"/>
    </source>
</evidence>
<dbReference type="WBParaSite" id="nRc.2.0.1.t33285-RA">
    <property type="protein sequence ID" value="nRc.2.0.1.t33285-RA"/>
    <property type="gene ID" value="nRc.2.0.1.g33285"/>
</dbReference>
<organism evidence="1 2">
    <name type="scientific">Romanomermis culicivorax</name>
    <name type="common">Nematode worm</name>
    <dbReference type="NCBI Taxonomy" id="13658"/>
    <lineage>
        <taxon>Eukaryota</taxon>
        <taxon>Metazoa</taxon>
        <taxon>Ecdysozoa</taxon>
        <taxon>Nematoda</taxon>
        <taxon>Enoplea</taxon>
        <taxon>Dorylaimia</taxon>
        <taxon>Mermithida</taxon>
        <taxon>Mermithoidea</taxon>
        <taxon>Mermithidae</taxon>
        <taxon>Romanomermis</taxon>
    </lineage>
</organism>
<protein>
    <submittedName>
        <fullName evidence="2">Uncharacterized protein</fullName>
    </submittedName>
</protein>
<name>A0A915K3C0_ROMCU</name>